<evidence type="ECO:0000313" key="6">
    <source>
        <dbReference type="EMBL" id="QCI96753.1"/>
    </source>
</evidence>
<dbReference type="GO" id="GO:0003700">
    <property type="term" value="F:DNA-binding transcription factor activity"/>
    <property type="evidence" value="ECO:0007669"/>
    <property type="project" value="InterPro"/>
</dbReference>
<evidence type="ECO:0000256" key="2">
    <source>
        <dbReference type="ARBA" id="ARBA00023015"/>
    </source>
</evidence>
<dbReference type="Proteomes" id="UP000298545">
    <property type="component" value="Chromosome circular"/>
</dbReference>
<dbReference type="PRINTS" id="PR00037">
    <property type="entry name" value="HTHLACR"/>
</dbReference>
<dbReference type="EMBL" id="CP039691">
    <property type="protein sequence ID" value="QCI96753.1"/>
    <property type="molecule type" value="Genomic_DNA"/>
</dbReference>
<dbReference type="GO" id="GO:0003677">
    <property type="term" value="F:DNA binding"/>
    <property type="evidence" value="ECO:0007669"/>
    <property type="project" value="UniProtKB-KW"/>
</dbReference>
<name>A0A4D7DHQ6_9HYPH</name>
<dbReference type="PROSITE" id="PS51000">
    <property type="entry name" value="HTH_DEOR_2"/>
    <property type="match status" value="1"/>
</dbReference>
<dbReference type="Pfam" id="PF08220">
    <property type="entry name" value="HTH_DeoR"/>
    <property type="match status" value="1"/>
</dbReference>
<dbReference type="Gene3D" id="1.10.10.10">
    <property type="entry name" value="Winged helix-like DNA-binding domain superfamily/Winged helix DNA-binding domain"/>
    <property type="match status" value="1"/>
</dbReference>
<dbReference type="InterPro" id="IPR036390">
    <property type="entry name" value="WH_DNA-bd_sf"/>
</dbReference>
<evidence type="ECO:0000256" key="1">
    <source>
        <dbReference type="ARBA" id="ARBA00022491"/>
    </source>
</evidence>
<proteinExistence type="predicted"/>
<keyword evidence="4" id="KW-0804">Transcription</keyword>
<dbReference type="SMART" id="SM00420">
    <property type="entry name" value="HTH_DEOR"/>
    <property type="match status" value="1"/>
</dbReference>
<evidence type="ECO:0000259" key="5">
    <source>
        <dbReference type="PROSITE" id="PS51000"/>
    </source>
</evidence>
<dbReference type="InterPro" id="IPR018356">
    <property type="entry name" value="Tscrpt_reg_HTH_DeoR_CS"/>
</dbReference>
<keyword evidence="3" id="KW-0238">DNA-binding</keyword>
<dbReference type="InterPro" id="IPR036388">
    <property type="entry name" value="WH-like_DNA-bd_sf"/>
</dbReference>
<dbReference type="SMART" id="SM01134">
    <property type="entry name" value="DeoRC"/>
    <property type="match status" value="1"/>
</dbReference>
<evidence type="ECO:0000313" key="7">
    <source>
        <dbReference type="EMBL" id="QYA07820.1"/>
    </source>
</evidence>
<dbReference type="InterPro" id="IPR050313">
    <property type="entry name" value="Carb_Metab_HTH_regulators"/>
</dbReference>
<evidence type="ECO:0000313" key="9">
    <source>
        <dbReference type="Proteomes" id="UP000826513"/>
    </source>
</evidence>
<reference evidence="6 8" key="1">
    <citation type="submission" date="2019-04" db="EMBL/GenBank/DDBJ databases">
        <title>Complete genome sequence of Agrobacterium larrymoorei CFBP5473.</title>
        <authorList>
            <person name="Haryono M."/>
            <person name="Chou L."/>
            <person name="Lin Y.-C."/>
            <person name="Lai E.-M."/>
            <person name="Kuo C.-H."/>
        </authorList>
    </citation>
    <scope>NUCLEOTIDE SEQUENCE [LARGE SCALE GENOMIC DNA]</scope>
    <source>
        <strain evidence="6 8">CFBP5473</strain>
    </source>
</reference>
<organism evidence="6 8">
    <name type="scientific">Agrobacterium larrymoorei</name>
    <dbReference type="NCBI Taxonomy" id="160699"/>
    <lineage>
        <taxon>Bacteria</taxon>
        <taxon>Pseudomonadati</taxon>
        <taxon>Pseudomonadota</taxon>
        <taxon>Alphaproteobacteria</taxon>
        <taxon>Hyphomicrobiales</taxon>
        <taxon>Rhizobiaceae</taxon>
        <taxon>Rhizobium/Agrobacterium group</taxon>
        <taxon>Agrobacterium</taxon>
    </lineage>
</organism>
<dbReference type="SUPFAM" id="SSF46785">
    <property type="entry name" value="Winged helix' DNA-binding domain"/>
    <property type="match status" value="1"/>
</dbReference>
<dbReference type="PANTHER" id="PTHR30363">
    <property type="entry name" value="HTH-TYPE TRANSCRIPTIONAL REGULATOR SRLR-RELATED"/>
    <property type="match status" value="1"/>
</dbReference>
<evidence type="ECO:0000313" key="8">
    <source>
        <dbReference type="Proteomes" id="UP000298545"/>
    </source>
</evidence>
<dbReference type="EMBL" id="CP072167">
    <property type="protein sequence ID" value="QYA07820.1"/>
    <property type="molecule type" value="Genomic_DNA"/>
</dbReference>
<dbReference type="AlphaFoldDB" id="A0A4D7DHQ6"/>
<dbReference type="InterPro" id="IPR014036">
    <property type="entry name" value="DeoR-like_C"/>
</dbReference>
<dbReference type="Pfam" id="PF00455">
    <property type="entry name" value="DeoRC"/>
    <property type="match status" value="1"/>
</dbReference>
<dbReference type="KEGG" id="alf:CFBP5473_01770"/>
<reference evidence="7 9" key="2">
    <citation type="submission" date="2021-03" db="EMBL/GenBank/DDBJ databases">
        <title>Rapid diversification of plasmids in a genus of pathogenic and nitrogen fixing bacteria.</title>
        <authorList>
            <person name="Weisberg A.J."/>
            <person name="Miller M."/>
            <person name="Ream W."/>
            <person name="Grunwald N.J."/>
            <person name="Chang J.H."/>
        </authorList>
    </citation>
    <scope>NUCLEOTIDE SEQUENCE [LARGE SCALE GENOMIC DNA]</scope>
    <source>
        <strain evidence="7 9">AF3.44</strain>
    </source>
</reference>
<dbReference type="STRING" id="1367849.GCA_000518585_00710"/>
<dbReference type="SUPFAM" id="SSF100950">
    <property type="entry name" value="NagB/RpiA/CoA transferase-like"/>
    <property type="match status" value="1"/>
</dbReference>
<evidence type="ECO:0000256" key="3">
    <source>
        <dbReference type="ARBA" id="ARBA00023125"/>
    </source>
</evidence>
<dbReference type="OrthoDB" id="9797223at2"/>
<dbReference type="InterPro" id="IPR037171">
    <property type="entry name" value="NagB/RpiA_transferase-like"/>
</dbReference>
<feature type="domain" description="HTH deoR-type" evidence="5">
    <location>
        <begin position="8"/>
        <end position="63"/>
    </location>
</feature>
<accession>A0A4D7DHQ6</accession>
<sequence>MSKTDHFVSERQALIYAELQAKGRVLAQELAQSFDVSEDTVRRDLREMAARGECERVYGGALLSSGKTVPLKNRMNEMQERKDSLGLAAASLLQDGMTAFIDAGSTNLAVARHLAIGMRLTVITNTPVIAAELMGRSGIELITIGGRIDPAVGAAIDTTAIRQLEQMRPDLCIVGVCGLTLERGLAADIYEDAVFKRLACQASAKVLAAITSGKLGTAAAFHVAPLDPSLTLVLEPGADADFVLGLEEKDLDIHFAGHPARSSSHPHSLKDQSR</sequence>
<keyword evidence="2" id="KW-0805">Transcription regulation</keyword>
<dbReference type="PANTHER" id="PTHR30363:SF4">
    <property type="entry name" value="GLYCEROL-3-PHOSPHATE REGULON REPRESSOR"/>
    <property type="match status" value="1"/>
</dbReference>
<dbReference type="PROSITE" id="PS00894">
    <property type="entry name" value="HTH_DEOR_1"/>
    <property type="match status" value="1"/>
</dbReference>
<keyword evidence="1" id="KW-0678">Repressor</keyword>
<dbReference type="Proteomes" id="UP000826513">
    <property type="component" value="Chromosome 1"/>
</dbReference>
<evidence type="ECO:0000256" key="4">
    <source>
        <dbReference type="ARBA" id="ARBA00023163"/>
    </source>
</evidence>
<dbReference type="RefSeq" id="WP_051441132.1">
    <property type="nucleotide sequence ID" value="NZ_CP039691.1"/>
</dbReference>
<gene>
    <name evidence="6" type="ORF">CFBP5473_01770</name>
    <name evidence="7" type="ORF">J5285_03610</name>
</gene>
<dbReference type="InterPro" id="IPR001034">
    <property type="entry name" value="DeoR_HTH"/>
</dbReference>
<keyword evidence="9" id="KW-1185">Reference proteome</keyword>
<protein>
    <submittedName>
        <fullName evidence="6">DeoR/GlpR transcriptional regulator</fullName>
    </submittedName>
</protein>